<protein>
    <recommendedName>
        <fullName evidence="2 8">Shikimate dehydrogenase (NADP(+))</fullName>
        <shortName evidence="8">SDH</shortName>
        <ecNumber evidence="2 8">1.1.1.25</ecNumber>
    </recommendedName>
</protein>
<dbReference type="InterPro" id="IPR022893">
    <property type="entry name" value="Shikimate_DH_fam"/>
</dbReference>
<keyword evidence="4 8" id="KW-0521">NADP</keyword>
<dbReference type="SUPFAM" id="SSF53223">
    <property type="entry name" value="Aminoacid dehydrogenase-like, N-terminal domain"/>
    <property type="match status" value="1"/>
</dbReference>
<organism evidence="11 12">
    <name type="scientific">Caldicellulosiruptor morganii</name>
    <dbReference type="NCBI Taxonomy" id="1387555"/>
    <lineage>
        <taxon>Bacteria</taxon>
        <taxon>Bacillati</taxon>
        <taxon>Bacillota</taxon>
        <taxon>Bacillota incertae sedis</taxon>
        <taxon>Caldicellulosiruptorales</taxon>
        <taxon>Caldicellulosiruptoraceae</taxon>
        <taxon>Caldicellulosiruptor</taxon>
    </lineage>
</organism>
<dbReference type="HAMAP" id="MF_00222">
    <property type="entry name" value="Shikimate_DH_AroE"/>
    <property type="match status" value="1"/>
</dbReference>
<feature type="binding site" evidence="8">
    <location>
        <begin position="127"/>
        <end position="131"/>
    </location>
    <ligand>
        <name>NADP(+)</name>
        <dbReference type="ChEBI" id="CHEBI:58349"/>
    </ligand>
</feature>
<comment type="function">
    <text evidence="8">Involved in the biosynthesis of the chorismate, which leads to the biosynthesis of aromatic amino acids. Catalyzes the reversible NADPH linked reduction of 3-dehydroshikimate (DHSA) to yield shikimate (SA).</text>
</comment>
<feature type="binding site" evidence="8">
    <location>
        <begin position="14"/>
        <end position="16"/>
    </location>
    <ligand>
        <name>shikimate</name>
        <dbReference type="ChEBI" id="CHEBI:36208"/>
    </ligand>
</feature>
<comment type="caution">
    <text evidence="8">Lacks conserved residue(s) required for the propagation of feature annotation.</text>
</comment>
<evidence type="ECO:0000259" key="10">
    <source>
        <dbReference type="Pfam" id="PF08501"/>
    </source>
</evidence>
<dbReference type="InterPro" id="IPR006151">
    <property type="entry name" value="Shikm_DH/Glu-tRNA_Rdtase"/>
</dbReference>
<dbReference type="RefSeq" id="WP_045169125.1">
    <property type="nucleotide sequence ID" value="NZ_CP113865.1"/>
</dbReference>
<feature type="binding site" evidence="8">
    <location>
        <position position="253"/>
    </location>
    <ligand>
        <name>shikimate</name>
        <dbReference type="ChEBI" id="CHEBI:36208"/>
    </ligand>
</feature>
<dbReference type="InterPro" id="IPR046346">
    <property type="entry name" value="Aminoacid_DH-like_N_sf"/>
</dbReference>
<gene>
    <name evidence="8 11" type="primary">aroE</name>
    <name evidence="11" type="ORF">OTK00_000767</name>
</gene>
<dbReference type="Proteomes" id="UP001164909">
    <property type="component" value="Chromosome"/>
</dbReference>
<sequence length="291" mass="33545">MKKLYLIGKSLKHSISPLIHNRILSFLKIDAVYSNIELPDYDRLKEFVEMVKRDKDVVGFNITIPYKEDILEFCDDFSEDVKIIQAANTVKKENGRLKAYNTDWLGFKRSLEETGIDIKEKRILILGAGGAAKACIYGLYRMGAEEIFVFNRNSWKVLELKSQFGDLVKIDPVTIDTVFDFEIDIIINATPIGMNGHSEGQVPFGMDRFIPERRNQLVLVYDTIYNPLTTKLLSIAKENDILVQNGLKMLVYQAMFANMIWFENKMEISLRFIQQITEMASDYIIQLETQS</sequence>
<feature type="domain" description="Shikimate dehydrogenase substrate binding N-terminal" evidence="10">
    <location>
        <begin position="6"/>
        <end position="90"/>
    </location>
</feature>
<comment type="pathway">
    <text evidence="1 8">Metabolic intermediate biosynthesis; chorismate biosynthesis; chorismate from D-erythrose 4-phosphate and phosphoenolpyruvate: step 4/7.</text>
</comment>
<dbReference type="CDD" id="cd01065">
    <property type="entry name" value="NAD_bind_Shikimate_DH"/>
    <property type="match status" value="1"/>
</dbReference>
<name>A0ABY7BP11_9FIRM</name>
<feature type="binding site" evidence="8">
    <location>
        <position position="103"/>
    </location>
    <ligand>
        <name>shikimate</name>
        <dbReference type="ChEBI" id="CHEBI:36208"/>
    </ligand>
</feature>
<dbReference type="Gene3D" id="3.40.50.10860">
    <property type="entry name" value="Leucine Dehydrogenase, chain A, domain 1"/>
    <property type="match status" value="1"/>
</dbReference>
<dbReference type="SUPFAM" id="SSF51735">
    <property type="entry name" value="NAD(P)-binding Rossmann-fold domains"/>
    <property type="match status" value="1"/>
</dbReference>
<dbReference type="Pfam" id="PF01488">
    <property type="entry name" value="Shikimate_DH"/>
    <property type="match status" value="1"/>
</dbReference>
<evidence type="ECO:0000256" key="6">
    <source>
        <dbReference type="ARBA" id="ARBA00023141"/>
    </source>
</evidence>
<dbReference type="PANTHER" id="PTHR21089:SF1">
    <property type="entry name" value="BIFUNCTIONAL 3-DEHYDROQUINATE DEHYDRATASE_SHIKIMATE DEHYDROGENASE, CHLOROPLASTIC"/>
    <property type="match status" value="1"/>
</dbReference>
<feature type="binding site" evidence="8">
    <location>
        <position position="223"/>
    </location>
    <ligand>
        <name>NADP(+)</name>
        <dbReference type="ChEBI" id="CHEBI:58349"/>
    </ligand>
</feature>
<keyword evidence="6 8" id="KW-0057">Aromatic amino acid biosynthesis</keyword>
<proteinExistence type="inferred from homology"/>
<comment type="similarity">
    <text evidence="8">Belongs to the shikimate dehydrogenase family.</text>
</comment>
<dbReference type="PANTHER" id="PTHR21089">
    <property type="entry name" value="SHIKIMATE DEHYDROGENASE"/>
    <property type="match status" value="1"/>
</dbReference>
<reference evidence="11" key="1">
    <citation type="submission" date="2022-12" db="EMBL/GenBank/DDBJ databases">
        <authorList>
            <person name="Bing R.G."/>
            <person name="Willard D.J."/>
            <person name="Manesh M.J.H."/>
            <person name="Laemthong T."/>
            <person name="Crosby J.R."/>
            <person name="Kelly R.M."/>
        </authorList>
    </citation>
    <scope>NUCLEOTIDE SEQUENCE</scope>
    <source>
        <strain evidence="11">DSM 8990</strain>
    </source>
</reference>
<dbReference type="Gene3D" id="3.40.50.720">
    <property type="entry name" value="NAD(P)-binding Rossmann-like Domain"/>
    <property type="match status" value="1"/>
</dbReference>
<feature type="binding site" evidence="8">
    <location>
        <position position="246"/>
    </location>
    <ligand>
        <name>NADP(+)</name>
        <dbReference type="ChEBI" id="CHEBI:58349"/>
    </ligand>
</feature>
<accession>A0ABY7BP11</accession>
<keyword evidence="12" id="KW-1185">Reference proteome</keyword>
<evidence type="ECO:0000256" key="5">
    <source>
        <dbReference type="ARBA" id="ARBA00023002"/>
    </source>
</evidence>
<feature type="active site" description="Proton acceptor" evidence="8">
    <location>
        <position position="67"/>
    </location>
</feature>
<evidence type="ECO:0000256" key="2">
    <source>
        <dbReference type="ARBA" id="ARBA00012962"/>
    </source>
</evidence>
<evidence type="ECO:0000313" key="12">
    <source>
        <dbReference type="Proteomes" id="UP001164909"/>
    </source>
</evidence>
<dbReference type="EC" id="1.1.1.25" evidence="2 8"/>
<dbReference type="EMBL" id="CP113865">
    <property type="protein sequence ID" value="WAM34553.1"/>
    <property type="molecule type" value="Genomic_DNA"/>
</dbReference>
<feature type="binding site" evidence="8">
    <location>
        <position position="225"/>
    </location>
    <ligand>
        <name>shikimate</name>
        <dbReference type="ChEBI" id="CHEBI:36208"/>
    </ligand>
</feature>
<dbReference type="InterPro" id="IPR011342">
    <property type="entry name" value="Shikimate_DH"/>
</dbReference>
<evidence type="ECO:0000256" key="1">
    <source>
        <dbReference type="ARBA" id="ARBA00004871"/>
    </source>
</evidence>
<keyword evidence="5 8" id="KW-0560">Oxidoreductase</keyword>
<evidence type="ECO:0000256" key="8">
    <source>
        <dbReference type="HAMAP-Rule" id="MF_00222"/>
    </source>
</evidence>
<feature type="binding site" evidence="8">
    <location>
        <position position="79"/>
    </location>
    <ligand>
        <name>NADP(+)</name>
        <dbReference type="ChEBI" id="CHEBI:58349"/>
    </ligand>
</feature>
<dbReference type="NCBIfam" id="TIGR00507">
    <property type="entry name" value="aroE"/>
    <property type="match status" value="1"/>
</dbReference>
<dbReference type="Pfam" id="PF08501">
    <property type="entry name" value="Shikimate_dh_N"/>
    <property type="match status" value="1"/>
</dbReference>
<keyword evidence="3 8" id="KW-0028">Amino-acid biosynthesis</keyword>
<evidence type="ECO:0000313" key="11">
    <source>
        <dbReference type="EMBL" id="WAM34553.1"/>
    </source>
</evidence>
<comment type="catalytic activity">
    <reaction evidence="7 8">
        <text>shikimate + NADP(+) = 3-dehydroshikimate + NADPH + H(+)</text>
        <dbReference type="Rhea" id="RHEA:17737"/>
        <dbReference type="ChEBI" id="CHEBI:15378"/>
        <dbReference type="ChEBI" id="CHEBI:16630"/>
        <dbReference type="ChEBI" id="CHEBI:36208"/>
        <dbReference type="ChEBI" id="CHEBI:57783"/>
        <dbReference type="ChEBI" id="CHEBI:58349"/>
        <dbReference type="EC" id="1.1.1.25"/>
    </reaction>
</comment>
<evidence type="ECO:0000256" key="3">
    <source>
        <dbReference type="ARBA" id="ARBA00022605"/>
    </source>
</evidence>
<evidence type="ECO:0000256" key="7">
    <source>
        <dbReference type="ARBA" id="ARBA00049442"/>
    </source>
</evidence>
<dbReference type="GO" id="GO:0004764">
    <property type="term" value="F:shikimate 3-dehydrogenase (NADP+) activity"/>
    <property type="evidence" value="ECO:0007669"/>
    <property type="project" value="UniProtKB-EC"/>
</dbReference>
<dbReference type="InterPro" id="IPR036291">
    <property type="entry name" value="NAD(P)-bd_dom_sf"/>
</dbReference>
<feature type="domain" description="Quinate/shikimate 5-dehydrogenase/glutamyl-tRNA reductase" evidence="9">
    <location>
        <begin position="117"/>
        <end position="190"/>
    </location>
</feature>
<feature type="binding site" evidence="8">
    <location>
        <position position="63"/>
    </location>
    <ligand>
        <name>shikimate</name>
        <dbReference type="ChEBI" id="CHEBI:36208"/>
    </ligand>
</feature>
<dbReference type="InterPro" id="IPR013708">
    <property type="entry name" value="Shikimate_DH-bd_N"/>
</dbReference>
<comment type="subunit">
    <text evidence="8">Homodimer.</text>
</comment>
<evidence type="ECO:0000259" key="9">
    <source>
        <dbReference type="Pfam" id="PF01488"/>
    </source>
</evidence>
<feature type="binding site" evidence="8">
    <location>
        <position position="88"/>
    </location>
    <ligand>
        <name>shikimate</name>
        <dbReference type="ChEBI" id="CHEBI:36208"/>
    </ligand>
</feature>
<evidence type="ECO:0000256" key="4">
    <source>
        <dbReference type="ARBA" id="ARBA00022857"/>
    </source>
</evidence>